<protein>
    <submittedName>
        <fullName evidence="1">Uncharacterized protein</fullName>
    </submittedName>
</protein>
<reference evidence="1 2" key="1">
    <citation type="submission" date="2022-12" db="EMBL/GenBank/DDBJ databases">
        <title>Two new species, Stenotrophomonas aracearum and Stenotrophomonas oahuensis, isolated from Anthurium (Araceae family) in Hawaii.</title>
        <authorList>
            <person name="Chunag S.C."/>
            <person name="Dobhal S."/>
            <person name="Alvarez A."/>
            <person name="Arif M."/>
        </authorList>
    </citation>
    <scope>NUCLEOTIDE SEQUENCE [LARGE SCALE GENOMIC DNA]</scope>
    <source>
        <strain evidence="1 2">A5586</strain>
    </source>
</reference>
<proteinExistence type="predicted"/>
<keyword evidence="2" id="KW-1185">Reference proteome</keyword>
<gene>
    <name evidence="1" type="ORF">PDM29_00565</name>
</gene>
<dbReference type="Proteomes" id="UP001302072">
    <property type="component" value="Chromosome"/>
</dbReference>
<accession>A0ABY9YPF0</accession>
<sequence>MSQREFLADLDAALHAGFASAGMAEVGEYTAPGSSTAVPCEVYVDRDVETIGGLRQFVANRVEIAYVCRDGLVLVQGGKVKIDGIAYTNSKIVSDDGSLSRWTVRNG</sequence>
<organism evidence="1 2">
    <name type="scientific">Stenotrophomonas oahuensis</name>
    <dbReference type="NCBI Taxonomy" id="3003271"/>
    <lineage>
        <taxon>Bacteria</taxon>
        <taxon>Pseudomonadati</taxon>
        <taxon>Pseudomonadota</taxon>
        <taxon>Gammaproteobacteria</taxon>
        <taxon>Lysobacterales</taxon>
        <taxon>Lysobacteraceae</taxon>
        <taxon>Stenotrophomonas</taxon>
    </lineage>
</organism>
<evidence type="ECO:0000313" key="1">
    <source>
        <dbReference type="EMBL" id="WNH52797.1"/>
    </source>
</evidence>
<evidence type="ECO:0000313" key="2">
    <source>
        <dbReference type="Proteomes" id="UP001302072"/>
    </source>
</evidence>
<dbReference type="EMBL" id="CP115541">
    <property type="protein sequence ID" value="WNH52797.1"/>
    <property type="molecule type" value="Genomic_DNA"/>
</dbReference>
<name>A0ABY9YPF0_9GAMM</name>
<dbReference type="RefSeq" id="WP_311191980.1">
    <property type="nucleotide sequence ID" value="NZ_CP115541.1"/>
</dbReference>